<dbReference type="PROSITE" id="PS00107">
    <property type="entry name" value="PROTEIN_KINASE_ATP"/>
    <property type="match status" value="1"/>
</dbReference>
<keyword evidence="3" id="KW-0808">Transferase</keyword>
<evidence type="ECO:0000256" key="10">
    <source>
        <dbReference type="ARBA" id="ARBA00072438"/>
    </source>
</evidence>
<evidence type="ECO:0000256" key="8">
    <source>
        <dbReference type="ARBA" id="ARBA00058169"/>
    </source>
</evidence>
<dbReference type="PANTHER" id="PTHR24057:SF0">
    <property type="entry name" value="PROTEIN KINASE SHAGGY-RELATED"/>
    <property type="match status" value="1"/>
</dbReference>
<evidence type="ECO:0000256" key="9">
    <source>
        <dbReference type="ARBA" id="ARBA00063943"/>
    </source>
</evidence>
<dbReference type="FunFam" id="1.10.510.10:FF:000055">
    <property type="entry name" value="Glycogen synthase kinase-3 beta"/>
    <property type="match status" value="1"/>
</dbReference>
<evidence type="ECO:0000256" key="12">
    <source>
        <dbReference type="RuleBase" id="RU000304"/>
    </source>
</evidence>
<dbReference type="InterPro" id="IPR000719">
    <property type="entry name" value="Prot_kinase_dom"/>
</dbReference>
<dbReference type="InterPro" id="IPR017441">
    <property type="entry name" value="Protein_kinase_ATP_BS"/>
</dbReference>
<evidence type="ECO:0000259" key="14">
    <source>
        <dbReference type="PROSITE" id="PS50011"/>
    </source>
</evidence>
<dbReference type="PANTHER" id="PTHR24057">
    <property type="entry name" value="GLYCOGEN SYNTHASE KINASE-3 ALPHA"/>
    <property type="match status" value="1"/>
</dbReference>
<dbReference type="InterPro" id="IPR039192">
    <property type="entry name" value="STKc_GSK3"/>
</dbReference>
<dbReference type="Pfam" id="PF00069">
    <property type="entry name" value="Pkinase"/>
    <property type="match status" value="1"/>
</dbReference>
<reference evidence="15 16" key="1">
    <citation type="submission" date="2024-08" db="EMBL/GenBank/DDBJ databases">
        <title>Gnathostoma spinigerum genome.</title>
        <authorList>
            <person name="Gonzalez-Bertolin B."/>
            <person name="Monzon S."/>
            <person name="Zaballos A."/>
            <person name="Jimenez P."/>
            <person name="Dekumyoy P."/>
            <person name="Varona S."/>
            <person name="Cuesta I."/>
            <person name="Sumanam S."/>
            <person name="Adisakwattana P."/>
            <person name="Gasser R.B."/>
            <person name="Hernandez-Gonzalez A."/>
            <person name="Young N.D."/>
            <person name="Perteguer M.J."/>
        </authorList>
    </citation>
    <scope>NUCLEOTIDE SEQUENCE [LARGE SCALE GENOMIC DNA]</scope>
    <source>
        <strain evidence="15">AL3</strain>
        <tissue evidence="15">Liver</tissue>
    </source>
</reference>
<dbReference type="EMBL" id="JBGFUD010003063">
    <property type="protein sequence ID" value="MFH4978304.1"/>
    <property type="molecule type" value="Genomic_DNA"/>
</dbReference>
<sequence>MSKQLFSKSDSRITTVEATPGYGPDRQVKVHYSDTKIIGNGSFGVVYLAKLTDSNELVAIKKVLQDKRFKNRELQIMRKLEHQNIVKLKYFFYSSGEKKDDLFLNLILEYIPETVYRVARHYSKQRQIIPVLYVKLYMYQLFRALAYIHSLGICHRDIKPQNLLLDPDTAILKLCDFGSAKHLVRGEPNVSYICSRYYRAPELIFGATDYSTNIDVWSAGTVLAELLLGQPIFPGDSGVDQLVEIIKVLGTPTRDQIQQMNPNYINFRFPQIRANPWPRVFRPRTPPEAVDLVSRLLEYTPSARLSPLQACAHALFDELRQPDCKLPNGRPLPSVMGFSEEELRIEPNLNASLLPAQGSNREGVSSSSPTDATQANNDEAGGSTSAVSTETAATTDA</sequence>
<protein>
    <recommendedName>
        <fullName evidence="10">Glycogen synthase kinase-3</fullName>
    </recommendedName>
</protein>
<comment type="caution">
    <text evidence="15">The sequence shown here is derived from an EMBL/GenBank/DDBJ whole genome shotgun (WGS) entry which is preliminary data.</text>
</comment>
<evidence type="ECO:0000313" key="15">
    <source>
        <dbReference type="EMBL" id="MFH4978304.1"/>
    </source>
</evidence>
<keyword evidence="7" id="KW-0346">Stress response</keyword>
<evidence type="ECO:0000256" key="7">
    <source>
        <dbReference type="ARBA" id="ARBA00023016"/>
    </source>
</evidence>
<dbReference type="InterPro" id="IPR050591">
    <property type="entry name" value="GSK-3"/>
</dbReference>
<name>A0ABD6ELV8_9BILA</name>
<dbReference type="AlphaFoldDB" id="A0ABD6ELV8"/>
<dbReference type="Gene3D" id="3.30.200.20">
    <property type="entry name" value="Phosphorylase Kinase, domain 1"/>
    <property type="match status" value="1"/>
</dbReference>
<feature type="compositionally biased region" description="Low complexity" evidence="13">
    <location>
        <begin position="380"/>
        <end position="397"/>
    </location>
</feature>
<proteinExistence type="inferred from homology"/>
<dbReference type="GO" id="GO:0004674">
    <property type="term" value="F:protein serine/threonine kinase activity"/>
    <property type="evidence" value="ECO:0007669"/>
    <property type="project" value="UniProtKB-KW"/>
</dbReference>
<evidence type="ECO:0000256" key="2">
    <source>
        <dbReference type="ARBA" id="ARBA00022527"/>
    </source>
</evidence>
<dbReference type="FunFam" id="3.30.200.20:FF:000009">
    <property type="entry name" value="Glycogen synthase kinase-3 beta"/>
    <property type="match status" value="1"/>
</dbReference>
<keyword evidence="16" id="KW-1185">Reference proteome</keyword>
<dbReference type="InterPro" id="IPR008271">
    <property type="entry name" value="Ser/Thr_kinase_AS"/>
</dbReference>
<dbReference type="PROSITE" id="PS50011">
    <property type="entry name" value="PROTEIN_KINASE_DOM"/>
    <property type="match status" value="1"/>
</dbReference>
<feature type="domain" description="Protein kinase" evidence="14">
    <location>
        <begin position="32"/>
        <end position="316"/>
    </location>
</feature>
<dbReference type="SUPFAM" id="SSF56112">
    <property type="entry name" value="Protein kinase-like (PK-like)"/>
    <property type="match status" value="1"/>
</dbReference>
<evidence type="ECO:0000313" key="16">
    <source>
        <dbReference type="Proteomes" id="UP001608902"/>
    </source>
</evidence>
<keyword evidence="4 11" id="KW-0547">Nucleotide-binding</keyword>
<dbReference type="InterPro" id="IPR011009">
    <property type="entry name" value="Kinase-like_dom_sf"/>
</dbReference>
<feature type="compositionally biased region" description="Polar residues" evidence="13">
    <location>
        <begin position="357"/>
        <end position="377"/>
    </location>
</feature>
<evidence type="ECO:0000256" key="3">
    <source>
        <dbReference type="ARBA" id="ARBA00022679"/>
    </source>
</evidence>
<dbReference type="PROSITE" id="PS00108">
    <property type="entry name" value="PROTEIN_KINASE_ST"/>
    <property type="match status" value="1"/>
</dbReference>
<evidence type="ECO:0000256" key="11">
    <source>
        <dbReference type="PROSITE-ProRule" id="PRU10141"/>
    </source>
</evidence>
<keyword evidence="6 11" id="KW-0067">ATP-binding</keyword>
<feature type="region of interest" description="Disordered" evidence="13">
    <location>
        <begin position="353"/>
        <end position="397"/>
    </location>
</feature>
<dbReference type="Gene3D" id="1.10.510.10">
    <property type="entry name" value="Transferase(Phosphotransferase) domain 1"/>
    <property type="match status" value="1"/>
</dbReference>
<dbReference type="SMART" id="SM00220">
    <property type="entry name" value="S_TKc"/>
    <property type="match status" value="1"/>
</dbReference>
<keyword evidence="5" id="KW-0418">Kinase</keyword>
<evidence type="ECO:0000256" key="4">
    <source>
        <dbReference type="ARBA" id="ARBA00022741"/>
    </source>
</evidence>
<dbReference type="GO" id="GO:0005524">
    <property type="term" value="F:ATP binding"/>
    <property type="evidence" value="ECO:0007669"/>
    <property type="project" value="UniProtKB-UniRule"/>
</dbReference>
<evidence type="ECO:0000256" key="1">
    <source>
        <dbReference type="ARBA" id="ARBA00005527"/>
    </source>
</evidence>
<comment type="subunit">
    <text evidence="9">Monomer. Interacts with axl-1.</text>
</comment>
<evidence type="ECO:0000256" key="6">
    <source>
        <dbReference type="ARBA" id="ARBA00022840"/>
    </source>
</evidence>
<comment type="similarity">
    <text evidence="1">Belongs to the protein kinase superfamily. CMGC Ser/Thr protein kinase family. GSK-3 subfamily.</text>
</comment>
<comment type="function">
    <text evidence="8">Phosphorylates oma-1, a regulator of the oocyte-to-embryo transition, enabling its degradation. Phosphorylates skn-1, preventing it from accumulating in nuclei and thus inhibiting phase II gene expression in the oxidative stress defense. Involved in mesendoderm specification and mitotic spindle orientation in EMS blastomeres. Thought to be a branch point in these processes as proteins downstream are not required. Negatively regulates Wnt signaling in vulval precursor cells and acts as a Wnt-independent repressor of med-1 and med-2 in the C lineage inhibiting mesoderm development. Required for normal lifespan and LiCl-induced lifespan extension.</text>
</comment>
<accession>A0ABD6ELV8</accession>
<gene>
    <name evidence="15" type="ORF">AB6A40_005013</name>
</gene>
<organism evidence="15 16">
    <name type="scientific">Gnathostoma spinigerum</name>
    <dbReference type="NCBI Taxonomy" id="75299"/>
    <lineage>
        <taxon>Eukaryota</taxon>
        <taxon>Metazoa</taxon>
        <taxon>Ecdysozoa</taxon>
        <taxon>Nematoda</taxon>
        <taxon>Chromadorea</taxon>
        <taxon>Rhabditida</taxon>
        <taxon>Spirurina</taxon>
        <taxon>Gnathostomatomorpha</taxon>
        <taxon>Gnathostomatoidea</taxon>
        <taxon>Gnathostomatidae</taxon>
        <taxon>Gnathostoma</taxon>
    </lineage>
</organism>
<dbReference type="GO" id="GO:0007276">
    <property type="term" value="P:gamete generation"/>
    <property type="evidence" value="ECO:0007669"/>
    <property type="project" value="UniProtKB-ARBA"/>
</dbReference>
<evidence type="ECO:0000256" key="13">
    <source>
        <dbReference type="SAM" id="MobiDB-lite"/>
    </source>
</evidence>
<dbReference type="CDD" id="cd14137">
    <property type="entry name" value="STKc_GSK3"/>
    <property type="match status" value="1"/>
</dbReference>
<feature type="binding site" evidence="11">
    <location>
        <position position="62"/>
    </location>
    <ligand>
        <name>ATP</name>
        <dbReference type="ChEBI" id="CHEBI:30616"/>
    </ligand>
</feature>
<evidence type="ECO:0000256" key="5">
    <source>
        <dbReference type="ARBA" id="ARBA00022777"/>
    </source>
</evidence>
<dbReference type="Proteomes" id="UP001608902">
    <property type="component" value="Unassembled WGS sequence"/>
</dbReference>
<keyword evidence="2 12" id="KW-0723">Serine/threonine-protein kinase</keyword>